<name>A0A2P1QT06_9LEPT</name>
<dbReference type="AlphaFoldDB" id="A0A2P1QT06"/>
<dbReference type="Proteomes" id="UP000033961">
    <property type="component" value="Chromosome I"/>
</dbReference>
<accession>A0A2P1QT06</accession>
<proteinExistence type="predicted"/>
<reference evidence="1 2" key="1">
    <citation type="journal article" date="2015" name="Genome Announc.">
        <title>Draft Genome Sequences of Leptospira santarosai Strains U160, U164, and U233, Isolated from Asymptomatic Cattle.</title>
        <authorList>
            <person name="Kremer F.S."/>
            <person name="Eslabao M.R."/>
            <person name="Provisor M."/>
            <person name="Woloski R.D."/>
            <person name="Ramires O.V."/>
            <person name="Moreno L.Z."/>
            <person name="Moreno A.M."/>
            <person name="Hamond C."/>
            <person name="Lilenbaum W."/>
            <person name="Dellagostin O.A."/>
        </authorList>
    </citation>
    <scope>NUCLEOTIDE SEQUENCE [LARGE SCALE GENOMIC DNA]</scope>
    <source>
        <strain evidence="1 2">U160</strain>
    </source>
</reference>
<protein>
    <submittedName>
        <fullName evidence="1">Uncharacterized protein</fullName>
    </submittedName>
</protein>
<organism evidence="1 2">
    <name type="scientific">Leptospira santarosai</name>
    <dbReference type="NCBI Taxonomy" id="28183"/>
    <lineage>
        <taxon>Bacteria</taxon>
        <taxon>Pseudomonadati</taxon>
        <taxon>Spirochaetota</taxon>
        <taxon>Spirochaetia</taxon>
        <taxon>Leptospirales</taxon>
        <taxon>Leptospiraceae</taxon>
        <taxon>Leptospira</taxon>
    </lineage>
</organism>
<evidence type="ECO:0000313" key="2">
    <source>
        <dbReference type="Proteomes" id="UP000033961"/>
    </source>
</evidence>
<sequence>MNSDKSIVPGGISPNYKNALQNFKQGQYAMIPFNLGHGLTQQIRKHRDQFVLIGEFVNFLQSRGLNSTDDILDVNQLFYSFRGTSQYLVPKNKFNNYILEACRIILNTHRFTSLEQLGDLIQCKVIQSIFQKECVFRDEAKDLRQKSNELKIDSIPEKVHELNPGWWKTLGPFKDAYKKYSIQNHDEDLTK</sequence>
<gene>
    <name evidence="1" type="ORF">XB16_1720</name>
</gene>
<dbReference type="EMBL" id="CP027843">
    <property type="protein sequence ID" value="AVQ12050.1"/>
    <property type="molecule type" value="Genomic_DNA"/>
</dbReference>
<evidence type="ECO:0000313" key="1">
    <source>
        <dbReference type="EMBL" id="AVQ12050.1"/>
    </source>
</evidence>